<dbReference type="GO" id="GO:0003677">
    <property type="term" value="F:DNA binding"/>
    <property type="evidence" value="ECO:0007669"/>
    <property type="project" value="InterPro"/>
</dbReference>
<gene>
    <name evidence="7" type="ORF">GSCOC_T00017797001</name>
</gene>
<dbReference type="PROSITE" id="PS51294">
    <property type="entry name" value="HTH_MYB"/>
    <property type="match status" value="1"/>
</dbReference>
<name>A0A068U7C8_COFCA</name>
<dbReference type="InterPro" id="IPR009057">
    <property type="entry name" value="Homeodomain-like_sf"/>
</dbReference>
<accession>A0A068U7C8</accession>
<dbReference type="InterPro" id="IPR006447">
    <property type="entry name" value="Myb_dom_plants"/>
</dbReference>
<proteinExistence type="predicted"/>
<evidence type="ECO:0000256" key="3">
    <source>
        <dbReference type="ARBA" id="ARBA00023163"/>
    </source>
</evidence>
<keyword evidence="8" id="KW-1185">Reference proteome</keyword>
<dbReference type="OrthoDB" id="551907at2759"/>
<dbReference type="InterPro" id="IPR046955">
    <property type="entry name" value="PHR1-like"/>
</dbReference>
<evidence type="ECO:0000256" key="2">
    <source>
        <dbReference type="ARBA" id="ARBA00023015"/>
    </source>
</evidence>
<dbReference type="FunFam" id="1.10.10.60:FF:000002">
    <property type="entry name" value="Myb family transcription factor"/>
    <property type="match status" value="1"/>
</dbReference>
<protein>
    <recommendedName>
        <fullName evidence="6">HTH myb-type domain-containing protein</fullName>
    </recommendedName>
</protein>
<evidence type="ECO:0000256" key="1">
    <source>
        <dbReference type="ARBA" id="ARBA00004123"/>
    </source>
</evidence>
<dbReference type="SUPFAM" id="SSF46689">
    <property type="entry name" value="Homeodomain-like"/>
    <property type="match status" value="1"/>
</dbReference>
<dbReference type="InterPro" id="IPR001005">
    <property type="entry name" value="SANT/Myb"/>
</dbReference>
<feature type="domain" description="HTH myb-type" evidence="6">
    <location>
        <begin position="46"/>
        <end position="106"/>
    </location>
</feature>
<dbReference type="InterPro" id="IPR017930">
    <property type="entry name" value="Myb_dom"/>
</dbReference>
<evidence type="ECO:0000259" key="6">
    <source>
        <dbReference type="PROSITE" id="PS51294"/>
    </source>
</evidence>
<sequence length="290" mass="32909">MSNSPSFQSLDNSADTDKSSVTILEEKMVEIPSQSSVRSRVRPYVRSKLPRLRWTQDLHHCFVHAVQRLGGEDRATPKAVLQMMNVKGLTVSHVKSHLQMYRSMMQEQTIKEAGVVAGKGNKTQRGIQQPSYFFLHPTGPPQPQYYHYQYKHRLGFGFPNYYMSTPFLYQNNTPTSITYGTQVYKELLPTGLPNNTWKEMPAAANIEYHRNMFDMQLPLPIFCNDFLRRIDGQAGVNEKNEQVPDEASSSSKKMKKIVEGGCSTIFYKEAPGSSSATKDENDINLELTLG</sequence>
<dbReference type="Gene3D" id="1.10.10.60">
    <property type="entry name" value="Homeodomain-like"/>
    <property type="match status" value="1"/>
</dbReference>
<comment type="subcellular location">
    <subcellularLocation>
        <location evidence="1">Nucleus</location>
    </subcellularLocation>
</comment>
<keyword evidence="3" id="KW-0804">Transcription</keyword>
<dbReference type="Proteomes" id="UP000295252">
    <property type="component" value="Chromosome XI"/>
</dbReference>
<keyword evidence="4" id="KW-0539">Nucleus</keyword>
<reference evidence="8" key="1">
    <citation type="journal article" date="2014" name="Science">
        <title>The coffee genome provides insight into the convergent evolution of caffeine biosynthesis.</title>
        <authorList>
            <person name="Denoeud F."/>
            <person name="Carretero-Paulet L."/>
            <person name="Dereeper A."/>
            <person name="Droc G."/>
            <person name="Guyot R."/>
            <person name="Pietrella M."/>
            <person name="Zheng C."/>
            <person name="Alberti A."/>
            <person name="Anthony F."/>
            <person name="Aprea G."/>
            <person name="Aury J.M."/>
            <person name="Bento P."/>
            <person name="Bernard M."/>
            <person name="Bocs S."/>
            <person name="Campa C."/>
            <person name="Cenci A."/>
            <person name="Combes M.C."/>
            <person name="Crouzillat D."/>
            <person name="Da Silva C."/>
            <person name="Daddiego L."/>
            <person name="De Bellis F."/>
            <person name="Dussert S."/>
            <person name="Garsmeur O."/>
            <person name="Gayraud T."/>
            <person name="Guignon V."/>
            <person name="Jahn K."/>
            <person name="Jamilloux V."/>
            <person name="Joet T."/>
            <person name="Labadie K."/>
            <person name="Lan T."/>
            <person name="Leclercq J."/>
            <person name="Lepelley M."/>
            <person name="Leroy T."/>
            <person name="Li L.T."/>
            <person name="Librado P."/>
            <person name="Lopez L."/>
            <person name="Munoz A."/>
            <person name="Noel B."/>
            <person name="Pallavicini A."/>
            <person name="Perrotta G."/>
            <person name="Poncet V."/>
            <person name="Pot D."/>
            <person name="Priyono X."/>
            <person name="Rigoreau M."/>
            <person name="Rouard M."/>
            <person name="Rozas J."/>
            <person name="Tranchant-Dubreuil C."/>
            <person name="VanBuren R."/>
            <person name="Zhang Q."/>
            <person name="Andrade A.C."/>
            <person name="Argout X."/>
            <person name="Bertrand B."/>
            <person name="de Kochko A."/>
            <person name="Graziosi G."/>
            <person name="Henry R.J."/>
            <person name="Jayarama X."/>
            <person name="Ming R."/>
            <person name="Nagai C."/>
            <person name="Rounsley S."/>
            <person name="Sankoff D."/>
            <person name="Giuliano G."/>
            <person name="Albert V.A."/>
            <person name="Wincker P."/>
            <person name="Lashermes P."/>
        </authorList>
    </citation>
    <scope>NUCLEOTIDE SEQUENCE [LARGE SCALE GENOMIC DNA]</scope>
    <source>
        <strain evidence="8">cv. DH200-94</strain>
    </source>
</reference>
<dbReference type="Pfam" id="PF00249">
    <property type="entry name" value="Myb_DNA-binding"/>
    <property type="match status" value="1"/>
</dbReference>
<evidence type="ECO:0000256" key="5">
    <source>
        <dbReference type="SAM" id="MobiDB-lite"/>
    </source>
</evidence>
<dbReference type="GO" id="GO:0005634">
    <property type="term" value="C:nucleus"/>
    <property type="evidence" value="ECO:0007669"/>
    <property type="project" value="UniProtKB-SubCell"/>
</dbReference>
<dbReference type="PANTHER" id="PTHR31314">
    <property type="entry name" value="MYB FAMILY TRANSCRIPTION FACTOR PHL7-LIKE"/>
    <property type="match status" value="1"/>
</dbReference>
<evidence type="ECO:0000256" key="4">
    <source>
        <dbReference type="ARBA" id="ARBA00023242"/>
    </source>
</evidence>
<feature type="region of interest" description="Disordered" evidence="5">
    <location>
        <begin position="269"/>
        <end position="290"/>
    </location>
</feature>
<dbReference type="PhylomeDB" id="A0A068U7C8"/>
<dbReference type="AlphaFoldDB" id="A0A068U7C8"/>
<dbReference type="PANTHER" id="PTHR31314:SF84">
    <property type="entry name" value="HOMEODOMAIN-LIKE SUPERFAMILY PROTEIN-RELATED"/>
    <property type="match status" value="1"/>
</dbReference>
<organism evidence="7 8">
    <name type="scientific">Coffea canephora</name>
    <name type="common">Robusta coffee</name>
    <dbReference type="NCBI Taxonomy" id="49390"/>
    <lineage>
        <taxon>Eukaryota</taxon>
        <taxon>Viridiplantae</taxon>
        <taxon>Streptophyta</taxon>
        <taxon>Embryophyta</taxon>
        <taxon>Tracheophyta</taxon>
        <taxon>Spermatophyta</taxon>
        <taxon>Magnoliopsida</taxon>
        <taxon>eudicotyledons</taxon>
        <taxon>Gunneridae</taxon>
        <taxon>Pentapetalae</taxon>
        <taxon>asterids</taxon>
        <taxon>lamiids</taxon>
        <taxon>Gentianales</taxon>
        <taxon>Rubiaceae</taxon>
        <taxon>Ixoroideae</taxon>
        <taxon>Gardenieae complex</taxon>
        <taxon>Bertiereae - Coffeeae clade</taxon>
        <taxon>Coffeeae</taxon>
        <taxon>Coffea</taxon>
    </lineage>
</organism>
<keyword evidence="2" id="KW-0805">Transcription regulation</keyword>
<dbReference type="STRING" id="49390.A0A068U7C8"/>
<evidence type="ECO:0000313" key="7">
    <source>
        <dbReference type="EMBL" id="CDP04416.1"/>
    </source>
</evidence>
<dbReference type="Gramene" id="CDP04416">
    <property type="protein sequence ID" value="CDP04416"/>
    <property type="gene ID" value="GSCOC_T00017797001"/>
</dbReference>
<evidence type="ECO:0000313" key="8">
    <source>
        <dbReference type="Proteomes" id="UP000295252"/>
    </source>
</evidence>
<dbReference type="NCBIfam" id="TIGR01557">
    <property type="entry name" value="myb_SHAQKYF"/>
    <property type="match status" value="1"/>
</dbReference>
<dbReference type="InParanoid" id="A0A068U7C8"/>
<dbReference type="EMBL" id="HG739096">
    <property type="protein sequence ID" value="CDP04416.1"/>
    <property type="molecule type" value="Genomic_DNA"/>
</dbReference>
<dbReference type="GO" id="GO:0003700">
    <property type="term" value="F:DNA-binding transcription factor activity"/>
    <property type="evidence" value="ECO:0007669"/>
    <property type="project" value="InterPro"/>
</dbReference>